<protein>
    <recommendedName>
        <fullName evidence="6">DUF1232 domain-containing protein</fullName>
    </recommendedName>
</protein>
<organism evidence="7 8">
    <name type="scientific">Anoxybacillus flavithermus NBRC 109594</name>
    <dbReference type="NCBI Taxonomy" id="1315967"/>
    <lineage>
        <taxon>Bacteria</taxon>
        <taxon>Bacillati</taxon>
        <taxon>Bacillota</taxon>
        <taxon>Bacilli</taxon>
        <taxon>Bacillales</taxon>
        <taxon>Anoxybacillaceae</taxon>
        <taxon>Anoxybacillus</taxon>
    </lineage>
</organism>
<dbReference type="GO" id="GO:0012505">
    <property type="term" value="C:endomembrane system"/>
    <property type="evidence" value="ECO:0007669"/>
    <property type="project" value="UniProtKB-SubCell"/>
</dbReference>
<comment type="subcellular location">
    <subcellularLocation>
        <location evidence="1">Endomembrane system</location>
        <topology evidence="1">Multi-pass membrane protein</topology>
    </subcellularLocation>
</comment>
<evidence type="ECO:0000256" key="1">
    <source>
        <dbReference type="ARBA" id="ARBA00004127"/>
    </source>
</evidence>
<evidence type="ECO:0000256" key="3">
    <source>
        <dbReference type="ARBA" id="ARBA00022989"/>
    </source>
</evidence>
<evidence type="ECO:0000313" key="7">
    <source>
        <dbReference type="EMBL" id="GAC91483.1"/>
    </source>
</evidence>
<name>R4G117_9BACL</name>
<evidence type="ECO:0000259" key="6">
    <source>
        <dbReference type="Pfam" id="PF06803"/>
    </source>
</evidence>
<evidence type="ECO:0000256" key="2">
    <source>
        <dbReference type="ARBA" id="ARBA00022692"/>
    </source>
</evidence>
<evidence type="ECO:0000313" key="8">
    <source>
        <dbReference type="Proteomes" id="UP000013057"/>
    </source>
</evidence>
<feature type="transmembrane region" description="Helical" evidence="5">
    <location>
        <begin position="32"/>
        <end position="49"/>
    </location>
</feature>
<keyword evidence="4 5" id="KW-0472">Membrane</keyword>
<dbReference type="Pfam" id="PF06803">
    <property type="entry name" value="DUF1232"/>
    <property type="match status" value="1"/>
</dbReference>
<proteinExistence type="predicted"/>
<keyword evidence="2 5" id="KW-0812">Transmembrane</keyword>
<gene>
    <name evidence="7" type="ORF">KN10_1919</name>
</gene>
<dbReference type="InterPro" id="IPR010652">
    <property type="entry name" value="DUF1232"/>
</dbReference>
<feature type="domain" description="DUF1232" evidence="6">
    <location>
        <begin position="32"/>
        <end position="67"/>
    </location>
</feature>
<sequence>MRRIRLFFKISRFIPFVISFFRSREIALRKKIAYLLLFIGYFFIPFDAIPDWLAVIGMLDDVAVLMLILKSMIKTAPNTLKHKYGI</sequence>
<reference evidence="8" key="1">
    <citation type="journal article" date="2013" name="Genome">
        <title>Draft Genome Sequence of a Thermophilic Member of the Bacillaceae, Anoxybacillus flavithermus Strain Kn10, Isolated from the Kan-nawa Hot Spring in Japan.</title>
        <authorList>
            <person name="Matsutani M."/>
            <person name="Shirakihara Y."/>
            <person name="Imada K."/>
            <person name="Yakushi T."/>
            <person name="Matsushita K."/>
        </authorList>
    </citation>
    <scope>NUCLEOTIDE SEQUENCE [LARGE SCALE GENOMIC DNA]</scope>
    <source>
        <strain evidence="8">NBRC 109594</strain>
    </source>
</reference>
<dbReference type="RefSeq" id="WP_006321845.1">
    <property type="nucleotide sequence ID" value="NZ_BARH01000014.1"/>
</dbReference>
<keyword evidence="3 5" id="KW-1133">Transmembrane helix</keyword>
<evidence type="ECO:0000256" key="5">
    <source>
        <dbReference type="SAM" id="Phobius"/>
    </source>
</evidence>
<comment type="caution">
    <text evidence="7">The sequence shown here is derived from an EMBL/GenBank/DDBJ whole genome shotgun (WGS) entry which is preliminary data.</text>
</comment>
<evidence type="ECO:0000256" key="4">
    <source>
        <dbReference type="ARBA" id="ARBA00023136"/>
    </source>
</evidence>
<dbReference type="EMBL" id="BARH01000014">
    <property type="protein sequence ID" value="GAC91483.1"/>
    <property type="molecule type" value="Genomic_DNA"/>
</dbReference>
<dbReference type="Proteomes" id="UP000013057">
    <property type="component" value="Unassembled WGS sequence"/>
</dbReference>
<accession>R4G117</accession>
<dbReference type="AlphaFoldDB" id="R4G117"/>